<feature type="transmembrane region" description="Helical" evidence="2">
    <location>
        <begin position="66"/>
        <end position="85"/>
    </location>
</feature>
<accession>A0A9X1UYK5</accession>
<keyword evidence="4" id="KW-1185">Reference proteome</keyword>
<evidence type="ECO:0000313" key="3">
    <source>
        <dbReference type="EMBL" id="MCG9972653.1"/>
    </source>
</evidence>
<dbReference type="RefSeq" id="WP_240100016.1">
    <property type="nucleotide sequence ID" value="NZ_JAJSON010000025.1"/>
</dbReference>
<proteinExistence type="predicted"/>
<dbReference type="Proteomes" id="UP001139344">
    <property type="component" value="Unassembled WGS sequence"/>
</dbReference>
<keyword evidence="2" id="KW-0472">Membrane</keyword>
<evidence type="ECO:0000313" key="4">
    <source>
        <dbReference type="Proteomes" id="UP001139344"/>
    </source>
</evidence>
<organism evidence="3 4">
    <name type="scientific">Christiangramia crocea</name>
    <dbReference type="NCBI Taxonomy" id="2904124"/>
    <lineage>
        <taxon>Bacteria</taxon>
        <taxon>Pseudomonadati</taxon>
        <taxon>Bacteroidota</taxon>
        <taxon>Flavobacteriia</taxon>
        <taxon>Flavobacteriales</taxon>
        <taxon>Flavobacteriaceae</taxon>
        <taxon>Christiangramia</taxon>
    </lineage>
</organism>
<dbReference type="EMBL" id="JAJSON010000025">
    <property type="protein sequence ID" value="MCG9972653.1"/>
    <property type="molecule type" value="Genomic_DNA"/>
</dbReference>
<name>A0A9X1UYK5_9FLAO</name>
<dbReference type="AlphaFoldDB" id="A0A9X1UYK5"/>
<comment type="caution">
    <text evidence="3">The sequence shown here is derived from an EMBL/GenBank/DDBJ whole genome shotgun (WGS) entry which is preliminary data.</text>
</comment>
<feature type="compositionally biased region" description="Polar residues" evidence="1">
    <location>
        <begin position="1"/>
        <end position="15"/>
    </location>
</feature>
<keyword evidence="2" id="KW-0812">Transmembrane</keyword>
<sequence length="86" mass="10017">MNFGNTMGTTANYNENQRHKRISDPDGSNSGNSIRRIMNRTRLTDEDLEQLRLSIIKSHKKKHYRVLVISALLFIILGLVLYYFAF</sequence>
<reference evidence="3" key="1">
    <citation type="submission" date="2021-12" db="EMBL/GenBank/DDBJ databases">
        <title>Description of Gramella crocea sp. nov., a new bacterium isolated from activated sludge.</title>
        <authorList>
            <person name="Zhang X."/>
        </authorList>
    </citation>
    <scope>NUCLEOTIDE SEQUENCE</scope>
    <source>
        <strain evidence="3">YB25</strain>
    </source>
</reference>
<evidence type="ECO:0000256" key="1">
    <source>
        <dbReference type="SAM" id="MobiDB-lite"/>
    </source>
</evidence>
<evidence type="ECO:0000256" key="2">
    <source>
        <dbReference type="SAM" id="Phobius"/>
    </source>
</evidence>
<gene>
    <name evidence="3" type="ORF">LU635_13475</name>
</gene>
<keyword evidence="2" id="KW-1133">Transmembrane helix</keyword>
<protein>
    <submittedName>
        <fullName evidence="3">Uncharacterized protein</fullName>
    </submittedName>
</protein>
<feature type="region of interest" description="Disordered" evidence="1">
    <location>
        <begin position="1"/>
        <end position="35"/>
    </location>
</feature>